<dbReference type="EMBL" id="LCHU01000002">
    <property type="protein sequence ID" value="KKT42101.1"/>
    <property type="molecule type" value="Genomic_DNA"/>
</dbReference>
<accession>A0A0G1H3Z3</accession>
<organism evidence="1 2">
    <name type="scientific">Candidatus Giovannonibacteria bacterium GW2011_GWA2_44_13b</name>
    <dbReference type="NCBI Taxonomy" id="1618647"/>
    <lineage>
        <taxon>Bacteria</taxon>
        <taxon>Candidatus Giovannoniibacteriota</taxon>
    </lineage>
</organism>
<dbReference type="AlphaFoldDB" id="A0A0G1H3Z3"/>
<comment type="caution">
    <text evidence="1">The sequence shown here is derived from an EMBL/GenBank/DDBJ whole genome shotgun (WGS) entry which is preliminary data.</text>
</comment>
<dbReference type="STRING" id="1618647.UW30_C0002G0012"/>
<gene>
    <name evidence="1" type="ORF">UW30_C0002G0012</name>
</gene>
<reference evidence="1 2" key="1">
    <citation type="journal article" date="2015" name="Nature">
        <title>rRNA introns, odd ribosomes, and small enigmatic genomes across a large radiation of phyla.</title>
        <authorList>
            <person name="Brown C.T."/>
            <person name="Hug L.A."/>
            <person name="Thomas B.C."/>
            <person name="Sharon I."/>
            <person name="Castelle C.J."/>
            <person name="Singh A."/>
            <person name="Wilkins M.J."/>
            <person name="Williams K.H."/>
            <person name="Banfield J.F."/>
        </authorList>
    </citation>
    <scope>NUCLEOTIDE SEQUENCE [LARGE SCALE GENOMIC DNA]</scope>
</reference>
<sequence>MRTVIRKIPAKTTTSYQCSRCRTKYRSKAKALQCEAQITEEKVFKIGERVTWREPRHCQSYDKSYKLDGKVRKILGPTLPDEEYNLKWLGGRLSGKHIFMYEVSWRCPHCKEIQDGRYYSLELGKIKTR</sequence>
<name>A0A0G1H3Z3_9BACT</name>
<evidence type="ECO:0000313" key="1">
    <source>
        <dbReference type="EMBL" id="KKT42101.1"/>
    </source>
</evidence>
<proteinExistence type="predicted"/>
<dbReference type="Proteomes" id="UP000034736">
    <property type="component" value="Unassembled WGS sequence"/>
</dbReference>
<protein>
    <submittedName>
        <fullName evidence="1">Uncharacterized protein</fullName>
    </submittedName>
</protein>
<evidence type="ECO:0000313" key="2">
    <source>
        <dbReference type="Proteomes" id="UP000034736"/>
    </source>
</evidence>